<evidence type="ECO:0008006" key="4">
    <source>
        <dbReference type="Google" id="ProtNLM"/>
    </source>
</evidence>
<accession>A0A1W6Z4A8</accession>
<dbReference type="RefSeq" id="WP_086058378.1">
    <property type="nucleotide sequence ID" value="NZ_CP021109.1"/>
</dbReference>
<protein>
    <recommendedName>
        <fullName evidence="4">Branched-chain amino acid transporter</fullName>
    </recommendedName>
</protein>
<dbReference type="EMBL" id="CP021109">
    <property type="protein sequence ID" value="ARP87653.1"/>
    <property type="molecule type" value="Genomic_DNA"/>
</dbReference>
<name>A0A1W6Z4A8_9BORD</name>
<dbReference type="Proteomes" id="UP000194139">
    <property type="component" value="Chromosome"/>
</dbReference>
<dbReference type="OrthoDB" id="8638405at2"/>
<feature type="transmembrane region" description="Helical" evidence="1">
    <location>
        <begin position="78"/>
        <end position="108"/>
    </location>
</feature>
<dbReference type="InterPro" id="IPR008407">
    <property type="entry name" value="Brnchd-chn_aa_trnsp_AzlD"/>
</dbReference>
<dbReference type="Pfam" id="PF05437">
    <property type="entry name" value="AzlD"/>
    <property type="match status" value="1"/>
</dbReference>
<gene>
    <name evidence="2" type="ORF">CAL13_16660</name>
</gene>
<keyword evidence="1" id="KW-0472">Membrane</keyword>
<keyword evidence="3" id="KW-1185">Reference proteome</keyword>
<keyword evidence="1" id="KW-1133">Transmembrane helix</keyword>
<evidence type="ECO:0000256" key="1">
    <source>
        <dbReference type="SAM" id="Phobius"/>
    </source>
</evidence>
<reference evidence="2 3" key="1">
    <citation type="submission" date="2017-05" db="EMBL/GenBank/DDBJ databases">
        <title>Complete and WGS of Bordetella genogroups.</title>
        <authorList>
            <person name="Spilker T."/>
            <person name="LiPuma J."/>
        </authorList>
    </citation>
    <scope>NUCLEOTIDE SEQUENCE [LARGE SCALE GENOMIC DNA]</scope>
    <source>
        <strain evidence="2 3">AU17164</strain>
    </source>
</reference>
<evidence type="ECO:0000313" key="3">
    <source>
        <dbReference type="Proteomes" id="UP000194139"/>
    </source>
</evidence>
<organism evidence="2 3">
    <name type="scientific">Bordetella genomosp. 9</name>
    <dbReference type="NCBI Taxonomy" id="1416803"/>
    <lineage>
        <taxon>Bacteria</taxon>
        <taxon>Pseudomonadati</taxon>
        <taxon>Pseudomonadota</taxon>
        <taxon>Betaproteobacteria</taxon>
        <taxon>Burkholderiales</taxon>
        <taxon>Alcaligenaceae</taxon>
        <taxon>Bordetella</taxon>
    </lineage>
</organism>
<dbReference type="AlphaFoldDB" id="A0A1W6Z4A8"/>
<feature type="transmembrane region" description="Helical" evidence="1">
    <location>
        <begin position="12"/>
        <end position="34"/>
    </location>
</feature>
<sequence length="113" mass="12146">MSLDIAAEDAYVYSAIALLTLCSVITRAGYQLFGDYLPLSDGVRRALRYAPAAALTAIIVPDMLPWRPGEGPLLDMKLLAGVAATLVFLRTRSAVAVIVSGMLVLWGLRWLAP</sequence>
<evidence type="ECO:0000313" key="2">
    <source>
        <dbReference type="EMBL" id="ARP87653.1"/>
    </source>
</evidence>
<proteinExistence type="predicted"/>
<keyword evidence="1" id="KW-0812">Transmembrane</keyword>